<dbReference type="InterPro" id="IPR041796">
    <property type="entry name" value="Mre11_N"/>
</dbReference>
<evidence type="ECO:0000256" key="16">
    <source>
        <dbReference type="PIRNR" id="PIRNR000882"/>
    </source>
</evidence>
<feature type="compositionally biased region" description="Basic residues" evidence="18">
    <location>
        <begin position="596"/>
        <end position="611"/>
    </location>
</feature>
<evidence type="ECO:0000256" key="4">
    <source>
        <dbReference type="ARBA" id="ARBA00009028"/>
    </source>
</evidence>
<feature type="region of interest" description="Disordered" evidence="18">
    <location>
        <begin position="286"/>
        <end position="320"/>
    </location>
</feature>
<feature type="active site" description="Proton donor" evidence="17">
    <location>
        <position position="151"/>
    </location>
</feature>
<comment type="similarity">
    <text evidence="4 16">Belongs to the MRE11/RAD32 family.</text>
</comment>
<keyword evidence="11 16" id="KW-0269">Exonuclease</keyword>
<evidence type="ECO:0000259" key="19">
    <source>
        <dbReference type="SMART" id="SM01347"/>
    </source>
</evidence>
<dbReference type="GO" id="GO:0007095">
    <property type="term" value="P:mitotic G2 DNA damage checkpoint signaling"/>
    <property type="evidence" value="ECO:0007669"/>
    <property type="project" value="TreeGrafter"/>
</dbReference>
<comment type="caution">
    <text evidence="20">The sequence shown here is derived from an EMBL/GenBank/DDBJ whole genome shotgun (WGS) entry which is preliminary data.</text>
</comment>
<gene>
    <name evidence="20" type="ORF">PPROV_000601400</name>
</gene>
<accession>A0A830HKX9</accession>
<comment type="cofactor">
    <cofactor evidence="1 16">
        <name>Mn(2+)</name>
        <dbReference type="ChEBI" id="CHEBI:29035"/>
    </cofactor>
</comment>
<sequence length="699" mass="75238">MAPSRSRSHAAHAPASSLGVGGLGSSGGAGGGDLNTLRIVVATDNHLGFLERDIIRHADPFEAFEEVLAYAQENAADCVLLGGDLFHENRPSRSTLVKTIELFTKYCMGERASHLQVLSDQAINFPSTGSANFEDPNYNVSMPVFIIHGNHDDPAGTENISALDVLASARVLNYFGKTEIAAGAHAGKIPVHPVLLGKGKTRVALYGLGNVRDERLSRVFLQQNITWVRPEQTPESPEISDWLNIMTIHQNRVFHGSGHTSAIDENWLPRWLDLVVWGHEHECKLGDQPSSSSAAHHAPRSKTGGRSKPRARKDDVDDEAMQETDFEVFQPGSSCAIQLSEGEARKKHFMSLDIQGTSYKATYIPFSKVRPFAFETVALRDHADEIDAEDPRSLETFLTRKIEQMIAGVAGTSGELPLIRLRVDSTGYTTVNTARFGQKFVGKIANPGDVLLFHRRAQRRAAGASGGDASGAAAADEAQQGGAASEQDVLNQARVNRLITKNLRTDMELLAVDELGDALQEYVAHGEIHAISSFVQKKLQLLQKKMGASNASFSTEKEVAAAAAAAAKELHAGAGAGAAAAAAAEAPKAPAPAKKAPAKKAPARKPPARKRKADDSDDDDDFGDDDDDSDDDDVVPEPRSRTRRAAAAKVVVDLMEEEDDDDNNDGGAGGGDDDIDDDDDDDDFGVVRSTRLTQRRGRR</sequence>
<evidence type="ECO:0000256" key="6">
    <source>
        <dbReference type="ARBA" id="ARBA00022722"/>
    </source>
</evidence>
<protein>
    <recommendedName>
        <fullName evidence="16">Double-strand break repair protein</fullName>
    </recommendedName>
</protein>
<evidence type="ECO:0000256" key="2">
    <source>
        <dbReference type="ARBA" id="ARBA00004123"/>
    </source>
</evidence>
<dbReference type="EMBL" id="BNJQ01000016">
    <property type="protein sequence ID" value="GHP07273.1"/>
    <property type="molecule type" value="Genomic_DNA"/>
</dbReference>
<dbReference type="PIRSF" id="PIRSF000882">
    <property type="entry name" value="DSB_repair_MRE11"/>
    <property type="match status" value="1"/>
</dbReference>
<keyword evidence="7" id="KW-0479">Metal-binding</keyword>
<feature type="compositionally biased region" description="Low complexity" evidence="18">
    <location>
        <begin position="470"/>
        <end position="487"/>
    </location>
</feature>
<proteinExistence type="inferred from homology"/>
<dbReference type="GO" id="GO:0030870">
    <property type="term" value="C:Mre11 complex"/>
    <property type="evidence" value="ECO:0007669"/>
    <property type="project" value="UniProtKB-UniRule"/>
</dbReference>
<organism evidence="20 21">
    <name type="scientific">Pycnococcus provasolii</name>
    <dbReference type="NCBI Taxonomy" id="41880"/>
    <lineage>
        <taxon>Eukaryota</taxon>
        <taxon>Viridiplantae</taxon>
        <taxon>Chlorophyta</taxon>
        <taxon>Pseudoscourfieldiophyceae</taxon>
        <taxon>Pseudoscourfieldiales</taxon>
        <taxon>Pycnococcaceae</taxon>
        <taxon>Pycnococcus</taxon>
    </lineage>
</organism>
<evidence type="ECO:0000256" key="9">
    <source>
        <dbReference type="ARBA" id="ARBA00022763"/>
    </source>
</evidence>
<evidence type="ECO:0000256" key="13">
    <source>
        <dbReference type="ARBA" id="ARBA00023211"/>
    </source>
</evidence>
<keyword evidence="21" id="KW-1185">Reference proteome</keyword>
<dbReference type="Pfam" id="PF00149">
    <property type="entry name" value="Metallophos"/>
    <property type="match status" value="1"/>
</dbReference>
<dbReference type="Gene3D" id="3.60.21.10">
    <property type="match status" value="1"/>
</dbReference>
<feature type="compositionally biased region" description="Basic residues" evidence="18">
    <location>
        <begin position="297"/>
        <end position="311"/>
    </location>
</feature>
<evidence type="ECO:0000256" key="15">
    <source>
        <dbReference type="ARBA" id="ARBA00023254"/>
    </source>
</evidence>
<dbReference type="SUPFAM" id="SSF56300">
    <property type="entry name" value="Metallo-dependent phosphatases"/>
    <property type="match status" value="1"/>
</dbReference>
<dbReference type="Pfam" id="PF04152">
    <property type="entry name" value="Mre11_DNA_bind"/>
    <property type="match status" value="1"/>
</dbReference>
<keyword evidence="12 16" id="KW-0234">DNA repair</keyword>
<evidence type="ECO:0000256" key="11">
    <source>
        <dbReference type="ARBA" id="ARBA00022839"/>
    </source>
</evidence>
<dbReference type="PANTHER" id="PTHR10139">
    <property type="entry name" value="DOUBLE-STRAND BREAK REPAIR PROTEIN MRE11"/>
    <property type="match status" value="1"/>
</dbReference>
<dbReference type="OrthoDB" id="30417at2759"/>
<dbReference type="GO" id="GO:0000723">
    <property type="term" value="P:telomere maintenance"/>
    <property type="evidence" value="ECO:0007669"/>
    <property type="project" value="TreeGrafter"/>
</dbReference>
<keyword evidence="8 16" id="KW-0255">Endonuclease</keyword>
<keyword evidence="6 16" id="KW-0540">Nuclease</keyword>
<dbReference type="InterPro" id="IPR029052">
    <property type="entry name" value="Metallo-depent_PP-like"/>
</dbReference>
<dbReference type="GO" id="GO:0042138">
    <property type="term" value="P:meiotic DNA double-strand break formation"/>
    <property type="evidence" value="ECO:0007669"/>
    <property type="project" value="TreeGrafter"/>
</dbReference>
<evidence type="ECO:0000256" key="3">
    <source>
        <dbReference type="ARBA" id="ARBA00004286"/>
    </source>
</evidence>
<dbReference type="GO" id="GO:0000724">
    <property type="term" value="P:double-strand break repair via homologous recombination"/>
    <property type="evidence" value="ECO:0007669"/>
    <property type="project" value="TreeGrafter"/>
</dbReference>
<dbReference type="SMART" id="SM01347">
    <property type="entry name" value="Mre11_DNA_bind"/>
    <property type="match status" value="1"/>
</dbReference>
<dbReference type="GO" id="GO:0097552">
    <property type="term" value="P:mitochondrial double-strand break repair via homologous recombination"/>
    <property type="evidence" value="ECO:0007669"/>
    <property type="project" value="TreeGrafter"/>
</dbReference>
<dbReference type="GO" id="GO:0000014">
    <property type="term" value="F:single-stranded DNA endodeoxyribonuclease activity"/>
    <property type="evidence" value="ECO:0007669"/>
    <property type="project" value="TreeGrafter"/>
</dbReference>
<name>A0A830HKX9_9CHLO</name>
<dbReference type="GO" id="GO:0030145">
    <property type="term" value="F:manganese ion binding"/>
    <property type="evidence" value="ECO:0007669"/>
    <property type="project" value="UniProtKB-UniRule"/>
</dbReference>
<evidence type="ECO:0000256" key="7">
    <source>
        <dbReference type="ARBA" id="ARBA00022723"/>
    </source>
</evidence>
<feature type="compositionally biased region" description="Acidic residues" evidence="18">
    <location>
        <begin position="615"/>
        <end position="635"/>
    </location>
</feature>
<dbReference type="InterPro" id="IPR007281">
    <property type="entry name" value="Mre11_DNA-bd"/>
</dbReference>
<keyword evidence="15 16" id="KW-0469">Meiosis</keyword>
<comment type="function">
    <text evidence="16">Core component of the MRN complex, which plays a central role in double-strand break (DSB) repair, DNA recombination, maintenance of telomere integrity and meiosis. The MRN complex is involved in the repair of DNA double-strand breaks (DSBs) via homologous recombination (HR), an error-free mechanism which primarily occurs during S and G2 phases. The complex (1) mediates the end resection of damaged DNA, which generates proper single-stranded DNA, a key initial steps in HR, and is (2) required for the recruitment of other repair factors and efficient activation of ATM and ATR upon DNA damage. Within the MRN complex, MRE11 possesses both single-strand endonuclease activity and double-strand-specific 3'-5' exonuclease activity. MRE11 first endonucleolytically cleaves the 5' strand at DNA DSB ends to prevent non-homologous end joining (NHEJ) and licence HR. It then generates a single-stranded DNA gap via 3' to 5' exonucleolytic degradation, which is required for single-strand invasion and recombination.</text>
</comment>
<dbReference type="InterPro" id="IPR004843">
    <property type="entry name" value="Calcineurin-like_PHP"/>
</dbReference>
<dbReference type="InterPro" id="IPR038487">
    <property type="entry name" value="Mre11_capping_dom"/>
</dbReference>
<keyword evidence="10 16" id="KW-0378">Hydrolase</keyword>
<evidence type="ECO:0000256" key="12">
    <source>
        <dbReference type="ARBA" id="ARBA00023204"/>
    </source>
</evidence>
<dbReference type="GO" id="GO:0008296">
    <property type="term" value="F:3'-5'-DNA exonuclease activity"/>
    <property type="evidence" value="ECO:0007669"/>
    <property type="project" value="InterPro"/>
</dbReference>
<evidence type="ECO:0000256" key="5">
    <source>
        <dbReference type="ARBA" id="ARBA00022454"/>
    </source>
</evidence>
<dbReference type="AlphaFoldDB" id="A0A830HKX9"/>
<feature type="region of interest" description="Disordered" evidence="18">
    <location>
        <begin position="588"/>
        <end position="699"/>
    </location>
</feature>
<dbReference type="Proteomes" id="UP000660262">
    <property type="component" value="Unassembled WGS sequence"/>
</dbReference>
<reference evidence="20" key="1">
    <citation type="submission" date="2020-10" db="EMBL/GenBank/DDBJ databases">
        <title>Unveiling of a novel bifunctional photoreceptor, Dualchrome1, isolated from a cosmopolitan green alga.</title>
        <authorList>
            <person name="Suzuki S."/>
            <person name="Kawachi M."/>
        </authorList>
    </citation>
    <scope>NUCLEOTIDE SEQUENCE</scope>
    <source>
        <strain evidence="20">NIES 2893</strain>
    </source>
</reference>
<evidence type="ECO:0000256" key="8">
    <source>
        <dbReference type="ARBA" id="ARBA00022759"/>
    </source>
</evidence>
<keyword evidence="9 16" id="KW-0227">DNA damage</keyword>
<dbReference type="CDD" id="cd00840">
    <property type="entry name" value="MPP_Mre11_N"/>
    <property type="match status" value="1"/>
</dbReference>
<feature type="compositionally biased region" description="Acidic residues" evidence="18">
    <location>
        <begin position="671"/>
        <end position="684"/>
    </location>
</feature>
<feature type="compositionally biased region" description="Acidic residues" evidence="18">
    <location>
        <begin position="654"/>
        <end position="664"/>
    </location>
</feature>
<comment type="subcellular location">
    <subcellularLocation>
        <location evidence="3">Chromosome</location>
    </subcellularLocation>
    <subcellularLocation>
        <location evidence="2 16">Nucleus</location>
    </subcellularLocation>
</comment>
<evidence type="ECO:0000256" key="14">
    <source>
        <dbReference type="ARBA" id="ARBA00023242"/>
    </source>
</evidence>
<evidence type="ECO:0000256" key="18">
    <source>
        <dbReference type="SAM" id="MobiDB-lite"/>
    </source>
</evidence>
<evidence type="ECO:0000256" key="17">
    <source>
        <dbReference type="PIRSR" id="PIRSR000882-1"/>
    </source>
</evidence>
<keyword evidence="5" id="KW-0158">Chromosome</keyword>
<dbReference type="GO" id="GO:0035861">
    <property type="term" value="C:site of double-strand break"/>
    <property type="evidence" value="ECO:0007669"/>
    <property type="project" value="TreeGrafter"/>
</dbReference>
<evidence type="ECO:0000313" key="21">
    <source>
        <dbReference type="Proteomes" id="UP000660262"/>
    </source>
</evidence>
<feature type="region of interest" description="Disordered" evidence="18">
    <location>
        <begin position="463"/>
        <end position="487"/>
    </location>
</feature>
<dbReference type="GO" id="GO:0006303">
    <property type="term" value="P:double-strand break repair via nonhomologous end joining"/>
    <property type="evidence" value="ECO:0007669"/>
    <property type="project" value="TreeGrafter"/>
</dbReference>
<evidence type="ECO:0000256" key="1">
    <source>
        <dbReference type="ARBA" id="ARBA00001936"/>
    </source>
</evidence>
<evidence type="ECO:0000313" key="20">
    <source>
        <dbReference type="EMBL" id="GHP07273.1"/>
    </source>
</evidence>
<dbReference type="PANTHER" id="PTHR10139:SF1">
    <property type="entry name" value="DOUBLE-STRAND BREAK REPAIR PROTEIN MRE11"/>
    <property type="match status" value="1"/>
</dbReference>
<feature type="domain" description="Mre11 DNA-binding" evidence="19">
    <location>
        <begin position="359"/>
        <end position="522"/>
    </location>
</feature>
<keyword evidence="13 16" id="KW-0464">Manganese</keyword>
<keyword evidence="14 16" id="KW-0539">Nucleus</keyword>
<evidence type="ECO:0000256" key="10">
    <source>
        <dbReference type="ARBA" id="ARBA00022801"/>
    </source>
</evidence>
<dbReference type="InterPro" id="IPR003701">
    <property type="entry name" value="Mre11"/>
</dbReference>
<dbReference type="Gene3D" id="3.30.110.110">
    <property type="entry name" value="Mre11, capping domain"/>
    <property type="match status" value="1"/>
</dbReference>